<dbReference type="Proteomes" id="UP000684084">
    <property type="component" value="Unassembled WGS sequence"/>
</dbReference>
<evidence type="ECO:0000313" key="2">
    <source>
        <dbReference type="Proteomes" id="UP000684084"/>
    </source>
</evidence>
<comment type="caution">
    <text evidence="1">The sequence shown here is derived from an EMBL/GenBank/DDBJ whole genome shotgun (WGS) entry which is preliminary data.</text>
</comment>
<protein>
    <submittedName>
        <fullName evidence="1">Uncharacterized protein</fullName>
    </submittedName>
</protein>
<gene>
    <name evidence="1" type="ORF">CHRIB12_LOCUS7078</name>
</gene>
<proteinExistence type="predicted"/>
<evidence type="ECO:0000313" key="1">
    <source>
        <dbReference type="EMBL" id="CAB5358083.1"/>
    </source>
</evidence>
<dbReference type="OrthoDB" id="2412651at2759"/>
<dbReference type="EMBL" id="CAGKOT010000012">
    <property type="protein sequence ID" value="CAB5358083.1"/>
    <property type="molecule type" value="Genomic_DNA"/>
</dbReference>
<accession>A0A915Z1I0</accession>
<name>A0A915Z1I0_9GLOM</name>
<reference evidence="1" key="1">
    <citation type="submission" date="2020-05" db="EMBL/GenBank/DDBJ databases">
        <authorList>
            <person name="Rincon C."/>
            <person name="Sanders R I."/>
            <person name="Robbins C."/>
            <person name="Chaturvedi A."/>
        </authorList>
    </citation>
    <scope>NUCLEOTIDE SEQUENCE</scope>
    <source>
        <strain evidence="1">CHB12</strain>
    </source>
</reference>
<sequence>MKIKGERCSYDDFSHYDSSDYVGKNCQTLHRVLNHLNAHAQPNFPLLVQNLNALATATGNVTLELSRLPNIPTTNVAVQVNQILRNQQQMTGTLRRIRRDLQTVRRDLRTVQQTQRTDHKRLRRIRRSIQALDVRSFCRTVNSRISNPRERIEVLPNLRNVLPNNFPANVSQLRRANGQTIDNLLAFYGLQVGGGLVRDRRRRLAEYIGVKLL</sequence>
<dbReference type="VEuPathDB" id="FungiDB:RhiirFUN_023284"/>
<dbReference type="AlphaFoldDB" id="A0A915Z1I0"/>
<organism evidence="1 2">
    <name type="scientific">Rhizophagus irregularis</name>
    <dbReference type="NCBI Taxonomy" id="588596"/>
    <lineage>
        <taxon>Eukaryota</taxon>
        <taxon>Fungi</taxon>
        <taxon>Fungi incertae sedis</taxon>
        <taxon>Mucoromycota</taxon>
        <taxon>Glomeromycotina</taxon>
        <taxon>Glomeromycetes</taxon>
        <taxon>Glomerales</taxon>
        <taxon>Glomeraceae</taxon>
        <taxon>Rhizophagus</taxon>
    </lineage>
</organism>